<dbReference type="OrthoDB" id="5876022at2759"/>
<dbReference type="Proteomes" id="UP000270094">
    <property type="component" value="Unassembled WGS sequence"/>
</dbReference>
<reference evidence="2 3" key="1">
    <citation type="submission" date="2018-11" db="EMBL/GenBank/DDBJ databases">
        <authorList>
            <consortium name="Pathogen Informatics"/>
        </authorList>
    </citation>
    <scope>NUCLEOTIDE SEQUENCE [LARGE SCALE GENOMIC DNA]</scope>
</reference>
<gene>
    <name evidence="2" type="ORF">SVUK_LOCUS16255</name>
</gene>
<feature type="transmembrane region" description="Helical" evidence="1">
    <location>
        <begin position="28"/>
        <end position="46"/>
    </location>
</feature>
<evidence type="ECO:0000313" key="2">
    <source>
        <dbReference type="EMBL" id="VDM81257.1"/>
    </source>
</evidence>
<sequence>MVEPKKASSETFLQVVRNWFRARTRRELIAMGFGAVLATFTTVVIVRRYREILRQYLFVVDRLGKVSFIFIMAEPKKASSETFLQVVRNWFRARTRRELIAMGIGAVLATFTTAVIVRRYRESEPKAPADLMKPPPPAA</sequence>
<keyword evidence="1" id="KW-0812">Transmembrane</keyword>
<feature type="non-terminal residue" evidence="2">
    <location>
        <position position="139"/>
    </location>
</feature>
<keyword evidence="1" id="KW-1133">Transmembrane helix</keyword>
<keyword evidence="3" id="KW-1185">Reference proteome</keyword>
<dbReference type="EMBL" id="UYYB01112048">
    <property type="protein sequence ID" value="VDM81257.1"/>
    <property type="molecule type" value="Genomic_DNA"/>
</dbReference>
<protein>
    <submittedName>
        <fullName evidence="2">Uncharacterized protein</fullName>
    </submittedName>
</protein>
<evidence type="ECO:0000313" key="3">
    <source>
        <dbReference type="Proteomes" id="UP000270094"/>
    </source>
</evidence>
<proteinExistence type="predicted"/>
<feature type="transmembrane region" description="Helical" evidence="1">
    <location>
        <begin position="99"/>
        <end position="117"/>
    </location>
</feature>
<name>A0A3P7JY89_STRVU</name>
<keyword evidence="1" id="KW-0472">Membrane</keyword>
<accession>A0A3P7JY89</accession>
<dbReference type="AlphaFoldDB" id="A0A3P7JY89"/>
<evidence type="ECO:0000256" key="1">
    <source>
        <dbReference type="SAM" id="Phobius"/>
    </source>
</evidence>
<organism evidence="2 3">
    <name type="scientific">Strongylus vulgaris</name>
    <name type="common">Blood worm</name>
    <dbReference type="NCBI Taxonomy" id="40348"/>
    <lineage>
        <taxon>Eukaryota</taxon>
        <taxon>Metazoa</taxon>
        <taxon>Ecdysozoa</taxon>
        <taxon>Nematoda</taxon>
        <taxon>Chromadorea</taxon>
        <taxon>Rhabditida</taxon>
        <taxon>Rhabditina</taxon>
        <taxon>Rhabditomorpha</taxon>
        <taxon>Strongyloidea</taxon>
        <taxon>Strongylidae</taxon>
        <taxon>Strongylus</taxon>
    </lineage>
</organism>